<comment type="caution">
    <text evidence="1">The sequence shown here is derived from an EMBL/GenBank/DDBJ whole genome shotgun (WGS) entry which is preliminary data.</text>
</comment>
<dbReference type="EMBL" id="JAGTTL010000005">
    <property type="protein sequence ID" value="KAK6322020.1"/>
    <property type="molecule type" value="Genomic_DNA"/>
</dbReference>
<evidence type="ECO:0000313" key="1">
    <source>
        <dbReference type="EMBL" id="KAK6322020.1"/>
    </source>
</evidence>
<protein>
    <submittedName>
        <fullName evidence="1">Uncharacterized protein</fullName>
    </submittedName>
</protein>
<keyword evidence="2" id="KW-1185">Reference proteome</keyword>
<proteinExistence type="predicted"/>
<gene>
    <name evidence="1" type="ORF">J4Q44_G00068120</name>
</gene>
<evidence type="ECO:0000313" key="2">
    <source>
        <dbReference type="Proteomes" id="UP001356427"/>
    </source>
</evidence>
<dbReference type="Proteomes" id="UP001356427">
    <property type="component" value="Unassembled WGS sequence"/>
</dbReference>
<sequence>MGLNQVNQVETLTTPLTLRTNLYSLQHPLSLAPPAEEFSLIVFPVPYIACQTHSTESRVSVGFRSSLVLD</sequence>
<organism evidence="1 2">
    <name type="scientific">Coregonus suidteri</name>
    <dbReference type="NCBI Taxonomy" id="861788"/>
    <lineage>
        <taxon>Eukaryota</taxon>
        <taxon>Metazoa</taxon>
        <taxon>Chordata</taxon>
        <taxon>Craniata</taxon>
        <taxon>Vertebrata</taxon>
        <taxon>Euteleostomi</taxon>
        <taxon>Actinopterygii</taxon>
        <taxon>Neopterygii</taxon>
        <taxon>Teleostei</taxon>
        <taxon>Protacanthopterygii</taxon>
        <taxon>Salmoniformes</taxon>
        <taxon>Salmonidae</taxon>
        <taxon>Coregoninae</taxon>
        <taxon>Coregonus</taxon>
    </lineage>
</organism>
<name>A0AAN8LZX6_9TELE</name>
<accession>A0AAN8LZX6</accession>
<dbReference type="AlphaFoldDB" id="A0AAN8LZX6"/>
<reference evidence="1 2" key="1">
    <citation type="submission" date="2021-04" db="EMBL/GenBank/DDBJ databases">
        <authorList>
            <person name="De Guttry C."/>
            <person name="Zahm M."/>
            <person name="Klopp C."/>
            <person name="Cabau C."/>
            <person name="Louis A."/>
            <person name="Berthelot C."/>
            <person name="Parey E."/>
            <person name="Roest Crollius H."/>
            <person name="Montfort J."/>
            <person name="Robinson-Rechavi M."/>
            <person name="Bucao C."/>
            <person name="Bouchez O."/>
            <person name="Gislard M."/>
            <person name="Lluch J."/>
            <person name="Milhes M."/>
            <person name="Lampietro C."/>
            <person name="Lopez Roques C."/>
            <person name="Donnadieu C."/>
            <person name="Braasch I."/>
            <person name="Desvignes T."/>
            <person name="Postlethwait J."/>
            <person name="Bobe J."/>
            <person name="Wedekind C."/>
            <person name="Guiguen Y."/>
        </authorList>
    </citation>
    <scope>NUCLEOTIDE SEQUENCE [LARGE SCALE GENOMIC DNA]</scope>
    <source>
        <strain evidence="1">Cs_M1</strain>
        <tissue evidence="1">Blood</tissue>
    </source>
</reference>